<dbReference type="OrthoDB" id="10253408at2759"/>
<dbReference type="InterPro" id="IPR038765">
    <property type="entry name" value="Papain-like_cys_pep_sf"/>
</dbReference>
<feature type="domain" description="Peptidase C1A papain C-terminal" evidence="3">
    <location>
        <begin position="90"/>
        <end position="278"/>
    </location>
</feature>
<dbReference type="Pfam" id="PF08246">
    <property type="entry name" value="Inhibitor_I29"/>
    <property type="match status" value="1"/>
</dbReference>
<evidence type="ECO:0000259" key="3">
    <source>
        <dbReference type="SMART" id="SM00645"/>
    </source>
</evidence>
<reference evidence="5 6" key="1">
    <citation type="submission" date="2019-12" db="EMBL/GenBank/DDBJ databases">
        <authorList>
            <person name="Alioto T."/>
            <person name="Alioto T."/>
            <person name="Gomez Garrido J."/>
        </authorList>
    </citation>
    <scope>NUCLEOTIDE SEQUENCE [LARGE SCALE GENOMIC DNA]</scope>
</reference>
<comment type="caution">
    <text evidence="5">The sequence shown here is derived from an EMBL/GenBank/DDBJ whole genome shotgun (WGS) entry which is preliminary data.</text>
</comment>
<evidence type="ECO:0000313" key="6">
    <source>
        <dbReference type="Proteomes" id="UP000594638"/>
    </source>
</evidence>
<protein>
    <submittedName>
        <fullName evidence="5">Senescence-specific cysteine protease SAG39-like</fullName>
    </submittedName>
</protein>
<dbReference type="GO" id="GO:0008234">
    <property type="term" value="F:cysteine-type peptidase activity"/>
    <property type="evidence" value="ECO:0007669"/>
    <property type="project" value="InterPro"/>
</dbReference>
<gene>
    <name evidence="5" type="ORF">OLEA9_A058723</name>
</gene>
<keyword evidence="5" id="KW-0378">Hydrolase</keyword>
<keyword evidence="5" id="KW-0645">Protease</keyword>
<dbReference type="SUPFAM" id="SSF54001">
    <property type="entry name" value="Cysteine proteinases"/>
    <property type="match status" value="1"/>
</dbReference>
<dbReference type="Pfam" id="PF00112">
    <property type="entry name" value="Peptidase_C1"/>
    <property type="match status" value="1"/>
</dbReference>
<dbReference type="Gramene" id="OE9A058723T1">
    <property type="protein sequence ID" value="OE9A058723C1"/>
    <property type="gene ID" value="OE9A058723"/>
</dbReference>
<keyword evidence="2" id="KW-1015">Disulfide bond</keyword>
<comment type="similarity">
    <text evidence="1">Belongs to the peptidase C1 family.</text>
</comment>
<dbReference type="Gene3D" id="3.90.70.10">
    <property type="entry name" value="Cysteine proteinases"/>
    <property type="match status" value="1"/>
</dbReference>
<dbReference type="SMART" id="SM00645">
    <property type="entry name" value="Pept_C1"/>
    <property type="match status" value="1"/>
</dbReference>
<dbReference type="GO" id="GO:0006508">
    <property type="term" value="P:proteolysis"/>
    <property type="evidence" value="ECO:0007669"/>
    <property type="project" value="UniProtKB-KW"/>
</dbReference>
<evidence type="ECO:0000259" key="4">
    <source>
        <dbReference type="SMART" id="SM00848"/>
    </source>
</evidence>
<dbReference type="Proteomes" id="UP000594638">
    <property type="component" value="Unassembled WGS sequence"/>
</dbReference>
<sequence>MSIKHEQWMAQHKRTYKSNEEKLNRFKVFKDYVEFIESFNKAGKNKYKPEINKFADLTNEEFVVKYTRAKIPSFKRSSTTPFTYGNVKDVACSLDWRDKEQLQRSRTKEDVVSHLNYIYGLTCLDWRDKEQLQRSRTKEDVNQGLDSDADYPYQAKEGTCRHNKPSSLPAMITGHQSVPMNNETALLMAVANQPVSVRIDPTQMRFYKSGILTGDCGTHLTHAVTAVGYGTSEDGTKYWIFKNSWGPNWGENGFIRIQRDIAAKEGMCGIAMYPTFPTV</sequence>
<dbReference type="InterPro" id="IPR013201">
    <property type="entry name" value="Prot_inhib_I29"/>
</dbReference>
<evidence type="ECO:0000313" key="5">
    <source>
        <dbReference type="EMBL" id="CAA2986561.1"/>
    </source>
</evidence>
<dbReference type="PROSITE" id="PS00639">
    <property type="entry name" value="THIOL_PROTEASE_HIS"/>
    <property type="match status" value="1"/>
</dbReference>
<dbReference type="SMART" id="SM00848">
    <property type="entry name" value="Inhibitor_I29"/>
    <property type="match status" value="1"/>
</dbReference>
<keyword evidence="6" id="KW-1185">Reference proteome</keyword>
<dbReference type="InterPro" id="IPR000668">
    <property type="entry name" value="Peptidase_C1A_C"/>
</dbReference>
<evidence type="ECO:0000256" key="2">
    <source>
        <dbReference type="ARBA" id="ARBA00023157"/>
    </source>
</evidence>
<name>A0A8S0S4B5_OLEEU</name>
<accession>A0A8S0S4B5</accession>
<proteinExistence type="inferred from homology"/>
<dbReference type="EMBL" id="CACTIH010003868">
    <property type="protein sequence ID" value="CAA2986561.1"/>
    <property type="molecule type" value="Genomic_DNA"/>
</dbReference>
<dbReference type="PANTHER" id="PTHR12411">
    <property type="entry name" value="CYSTEINE PROTEASE FAMILY C1-RELATED"/>
    <property type="match status" value="1"/>
</dbReference>
<dbReference type="AlphaFoldDB" id="A0A8S0S4B5"/>
<dbReference type="InterPro" id="IPR013128">
    <property type="entry name" value="Peptidase_C1A"/>
</dbReference>
<evidence type="ECO:0000256" key="1">
    <source>
        <dbReference type="ARBA" id="ARBA00008455"/>
    </source>
</evidence>
<feature type="domain" description="Cathepsin propeptide inhibitor" evidence="4">
    <location>
        <begin position="5"/>
        <end position="62"/>
    </location>
</feature>
<dbReference type="PROSITE" id="PS00640">
    <property type="entry name" value="THIOL_PROTEASE_ASN"/>
    <property type="match status" value="1"/>
</dbReference>
<dbReference type="InterPro" id="IPR039417">
    <property type="entry name" value="Peptidase_C1A_papain-like"/>
</dbReference>
<dbReference type="CDD" id="cd02248">
    <property type="entry name" value="Peptidase_C1A"/>
    <property type="match status" value="1"/>
</dbReference>
<dbReference type="Gene3D" id="1.10.287.2250">
    <property type="match status" value="1"/>
</dbReference>
<dbReference type="InterPro" id="IPR025661">
    <property type="entry name" value="Pept_asp_AS"/>
</dbReference>
<organism evidence="5 6">
    <name type="scientific">Olea europaea subsp. europaea</name>
    <dbReference type="NCBI Taxonomy" id="158383"/>
    <lineage>
        <taxon>Eukaryota</taxon>
        <taxon>Viridiplantae</taxon>
        <taxon>Streptophyta</taxon>
        <taxon>Embryophyta</taxon>
        <taxon>Tracheophyta</taxon>
        <taxon>Spermatophyta</taxon>
        <taxon>Magnoliopsida</taxon>
        <taxon>eudicotyledons</taxon>
        <taxon>Gunneridae</taxon>
        <taxon>Pentapetalae</taxon>
        <taxon>asterids</taxon>
        <taxon>lamiids</taxon>
        <taxon>Lamiales</taxon>
        <taxon>Oleaceae</taxon>
        <taxon>Oleeae</taxon>
        <taxon>Olea</taxon>
    </lineage>
</organism>
<dbReference type="InterPro" id="IPR025660">
    <property type="entry name" value="Pept_his_AS"/>
</dbReference>